<dbReference type="AlphaFoldDB" id="A0A5C4SXB5"/>
<dbReference type="Proteomes" id="UP000307943">
    <property type="component" value="Unassembled WGS sequence"/>
</dbReference>
<dbReference type="GO" id="GO:0003700">
    <property type="term" value="F:DNA-binding transcription factor activity"/>
    <property type="evidence" value="ECO:0007669"/>
    <property type="project" value="InterPro"/>
</dbReference>
<proteinExistence type="predicted"/>
<feature type="domain" description="HTH araC/xylS-type" evidence="4">
    <location>
        <begin position="161"/>
        <end position="259"/>
    </location>
</feature>
<dbReference type="SUPFAM" id="SSF46689">
    <property type="entry name" value="Homeodomain-like"/>
    <property type="match status" value="2"/>
</dbReference>
<dbReference type="EMBL" id="VDCQ01000126">
    <property type="protein sequence ID" value="TNJ54383.1"/>
    <property type="molecule type" value="Genomic_DNA"/>
</dbReference>
<dbReference type="SMART" id="SM00342">
    <property type="entry name" value="HTH_ARAC"/>
    <property type="match status" value="1"/>
</dbReference>
<dbReference type="InterPro" id="IPR018062">
    <property type="entry name" value="HTH_AraC-typ_CS"/>
</dbReference>
<dbReference type="Pfam" id="PF12833">
    <property type="entry name" value="HTH_18"/>
    <property type="match status" value="1"/>
</dbReference>
<evidence type="ECO:0000313" key="6">
    <source>
        <dbReference type="Proteomes" id="UP000307943"/>
    </source>
</evidence>
<dbReference type="PROSITE" id="PS01124">
    <property type="entry name" value="HTH_ARAC_FAMILY_2"/>
    <property type="match status" value="1"/>
</dbReference>
<evidence type="ECO:0000256" key="1">
    <source>
        <dbReference type="ARBA" id="ARBA00023015"/>
    </source>
</evidence>
<evidence type="ECO:0000259" key="4">
    <source>
        <dbReference type="PROSITE" id="PS01124"/>
    </source>
</evidence>
<dbReference type="PANTHER" id="PTHR43280:SF2">
    <property type="entry name" value="HTH-TYPE TRANSCRIPTIONAL REGULATOR EXSA"/>
    <property type="match status" value="1"/>
</dbReference>
<dbReference type="PROSITE" id="PS00041">
    <property type="entry name" value="HTH_ARAC_FAMILY_1"/>
    <property type="match status" value="1"/>
</dbReference>
<sequence>MLMNSPIRVINHHYKGPQADFDHSESAYDAWVILAVDRGVFEYRVGEETGQATFGDIVFCPPGTSLHRRSLEPLSLYFLVFRENGMAYNEDRGESAFTIPIGKVTLHDHARLASNFAYIRQCVLPRDSVHRQFLAHVVFDLIFICAVEKQKVVKHEDPFIQKAADFIRNHYREELRLQDVADRFGFHQSQFTRRFRTAIGMNPGQYLTLLRLDKARSLLLETDYTIDAVAAYSGFQSGFYLSRVFTAHMQMSPSQYRRRYRI</sequence>
<gene>
    <name evidence="5" type="ORF">FE784_39950</name>
</gene>
<evidence type="ECO:0000256" key="3">
    <source>
        <dbReference type="ARBA" id="ARBA00023163"/>
    </source>
</evidence>
<name>A0A5C4SXB5_9BACL</name>
<evidence type="ECO:0000256" key="2">
    <source>
        <dbReference type="ARBA" id="ARBA00023125"/>
    </source>
</evidence>
<dbReference type="GO" id="GO:0043565">
    <property type="term" value="F:sequence-specific DNA binding"/>
    <property type="evidence" value="ECO:0007669"/>
    <property type="project" value="InterPro"/>
</dbReference>
<dbReference type="InterPro" id="IPR009057">
    <property type="entry name" value="Homeodomain-like_sf"/>
</dbReference>
<comment type="caution">
    <text evidence="5">The sequence shown here is derived from an EMBL/GenBank/DDBJ whole genome shotgun (WGS) entry which is preliminary data.</text>
</comment>
<dbReference type="PANTHER" id="PTHR43280">
    <property type="entry name" value="ARAC-FAMILY TRANSCRIPTIONAL REGULATOR"/>
    <property type="match status" value="1"/>
</dbReference>
<organism evidence="5 6">
    <name type="scientific">Paenibacillus hemerocallicola</name>
    <dbReference type="NCBI Taxonomy" id="1172614"/>
    <lineage>
        <taxon>Bacteria</taxon>
        <taxon>Bacillati</taxon>
        <taxon>Bacillota</taxon>
        <taxon>Bacilli</taxon>
        <taxon>Bacillales</taxon>
        <taxon>Paenibacillaceae</taxon>
        <taxon>Paenibacillus</taxon>
    </lineage>
</organism>
<dbReference type="Gene3D" id="1.10.10.60">
    <property type="entry name" value="Homeodomain-like"/>
    <property type="match status" value="2"/>
</dbReference>
<evidence type="ECO:0000313" key="5">
    <source>
        <dbReference type="EMBL" id="TNJ54383.1"/>
    </source>
</evidence>
<keyword evidence="1" id="KW-0805">Transcription regulation</keyword>
<dbReference type="RefSeq" id="WP_139607874.1">
    <property type="nucleotide sequence ID" value="NZ_VDCQ01000126.1"/>
</dbReference>
<reference evidence="5 6" key="1">
    <citation type="submission" date="2019-05" db="EMBL/GenBank/DDBJ databases">
        <title>We sequenced the genome of Paenibacillus hemerocallicola KCTC 33185 for further insight into its adaptation and study the phylogeny of Paenibacillus.</title>
        <authorList>
            <person name="Narsing Rao M.P."/>
        </authorList>
    </citation>
    <scope>NUCLEOTIDE SEQUENCE [LARGE SCALE GENOMIC DNA]</scope>
    <source>
        <strain evidence="5 6">KCTC 33185</strain>
    </source>
</reference>
<keyword evidence="2" id="KW-0238">DNA-binding</keyword>
<keyword evidence="6" id="KW-1185">Reference proteome</keyword>
<keyword evidence="3" id="KW-0804">Transcription</keyword>
<dbReference type="InterPro" id="IPR018060">
    <property type="entry name" value="HTH_AraC"/>
</dbReference>
<dbReference type="OrthoDB" id="2636626at2"/>
<accession>A0A5C4SXB5</accession>
<dbReference type="SUPFAM" id="SSF51215">
    <property type="entry name" value="Regulatory protein AraC"/>
    <property type="match status" value="1"/>
</dbReference>
<dbReference type="InterPro" id="IPR037923">
    <property type="entry name" value="HTH-like"/>
</dbReference>
<protein>
    <submittedName>
        <fullName evidence="5">Helix-turn-helix transcriptional regulator</fullName>
    </submittedName>
</protein>